<sequence>MSEKICRLCLSHDDDDFTKLDPSAIGKVKAIIPELTLGFPCDTLVCSKCRYTLEKSFNLKRECSKTNDLIQTEKESSKSEKVNLKKFVKEDGSQSGKDIICRICLKKDGGRYFSIEDNDDFTSVLDYCAISLTPKPAVCSSCYTTLYQMYHFKKDCLSVDERIQSCGTSEQVDLNKVVMMDRAERAEEENDFLSGFEVKDEDVNDIFEGVYYSGESRKRSGSVSGQESLQSKKQRVVPDKVANEELPDFGFHASLLHQADVMIDEWLEKVEEYRKKFNWSDSITIHKVLLKLKPVKELYFWFRNIADIMDWPTWKEKLIRAFPPRNDYNALLKKVMQRKKLKEETYMSYCTAKINIMEPLNLTVEQKISLVFGGVTDILVCCIGRVGDYKTPEELLAYFKSCDDKQSVEAAAEMKSSPSQGNTEKPKPSPKPMAEKPFYQIPTIPNDAASKMAKKKCYICQKTGHIAAICRDNNKRSGSLSEIPTQKSPQLSPTHNPLASKKCNYCKEFGHILIICPLKKQHDLAAGGSASQPFRGSSTELSRCDHCGKFGSKKKPCCSARFIEKTHSGGYPQNGSSSQLCYKCHKPGHIAIQCYSPSSKTWR</sequence>
<keyword evidence="1" id="KW-0863">Zinc-finger</keyword>
<feature type="domain" description="CCHC-type" evidence="3">
    <location>
        <begin position="581"/>
        <end position="594"/>
    </location>
</feature>
<dbReference type="Pfam" id="PF00098">
    <property type="entry name" value="zf-CCHC"/>
    <property type="match status" value="1"/>
</dbReference>
<name>A0AAV8W4Q9_9CUCU</name>
<dbReference type="InterPro" id="IPR012934">
    <property type="entry name" value="Znf_AD"/>
</dbReference>
<reference evidence="4 5" key="1">
    <citation type="journal article" date="2023" name="Insect Mol. Biol.">
        <title>Genome sequencing provides insights into the evolution of gene families encoding plant cell wall-degrading enzymes in longhorned beetles.</title>
        <authorList>
            <person name="Shin N.R."/>
            <person name="Okamura Y."/>
            <person name="Kirsch R."/>
            <person name="Pauchet Y."/>
        </authorList>
    </citation>
    <scope>NUCLEOTIDE SEQUENCE [LARGE SCALE GENOMIC DNA]</scope>
    <source>
        <strain evidence="4">EAD_L_NR</strain>
    </source>
</reference>
<feature type="compositionally biased region" description="Polar residues" evidence="2">
    <location>
        <begin position="221"/>
        <end position="231"/>
    </location>
</feature>
<dbReference type="EMBL" id="JANEYG010000010">
    <property type="protein sequence ID" value="KAJ8921394.1"/>
    <property type="molecule type" value="Genomic_DNA"/>
</dbReference>
<dbReference type="SMART" id="SM00868">
    <property type="entry name" value="zf-AD"/>
    <property type="match status" value="2"/>
</dbReference>
<keyword evidence="1" id="KW-0862">Zinc</keyword>
<dbReference type="AlphaFoldDB" id="A0AAV8W4Q9"/>
<protein>
    <recommendedName>
        <fullName evidence="3">CCHC-type domain-containing protein</fullName>
    </recommendedName>
</protein>
<dbReference type="GO" id="GO:0003676">
    <property type="term" value="F:nucleic acid binding"/>
    <property type="evidence" value="ECO:0007669"/>
    <property type="project" value="InterPro"/>
</dbReference>
<dbReference type="Proteomes" id="UP001159042">
    <property type="component" value="Unassembled WGS sequence"/>
</dbReference>
<accession>A0AAV8W4Q9</accession>
<proteinExistence type="predicted"/>
<evidence type="ECO:0000256" key="1">
    <source>
        <dbReference type="PROSITE-ProRule" id="PRU00047"/>
    </source>
</evidence>
<keyword evidence="5" id="KW-1185">Reference proteome</keyword>
<dbReference type="GO" id="GO:0008270">
    <property type="term" value="F:zinc ion binding"/>
    <property type="evidence" value="ECO:0007669"/>
    <property type="project" value="UniProtKB-KW"/>
</dbReference>
<evidence type="ECO:0000313" key="5">
    <source>
        <dbReference type="Proteomes" id="UP001159042"/>
    </source>
</evidence>
<feature type="region of interest" description="Disordered" evidence="2">
    <location>
        <begin position="216"/>
        <end position="236"/>
    </location>
</feature>
<evidence type="ECO:0000259" key="3">
    <source>
        <dbReference type="PROSITE" id="PS50158"/>
    </source>
</evidence>
<evidence type="ECO:0000313" key="4">
    <source>
        <dbReference type="EMBL" id="KAJ8921394.1"/>
    </source>
</evidence>
<keyword evidence="1" id="KW-0479">Metal-binding</keyword>
<dbReference type="SUPFAM" id="SSF57756">
    <property type="entry name" value="Retrovirus zinc finger-like domains"/>
    <property type="match status" value="2"/>
</dbReference>
<gene>
    <name evidence="4" type="ORF">NQ315_003010</name>
</gene>
<dbReference type="InterPro" id="IPR036875">
    <property type="entry name" value="Znf_CCHC_sf"/>
</dbReference>
<feature type="region of interest" description="Disordered" evidence="2">
    <location>
        <begin position="410"/>
        <end position="439"/>
    </location>
</feature>
<dbReference type="GO" id="GO:0005634">
    <property type="term" value="C:nucleus"/>
    <property type="evidence" value="ECO:0007669"/>
    <property type="project" value="InterPro"/>
</dbReference>
<comment type="caution">
    <text evidence="4">The sequence shown here is derived from an EMBL/GenBank/DDBJ whole genome shotgun (WGS) entry which is preliminary data.</text>
</comment>
<dbReference type="SMART" id="SM00343">
    <property type="entry name" value="ZnF_C2HC"/>
    <property type="match status" value="3"/>
</dbReference>
<dbReference type="PROSITE" id="PS50158">
    <property type="entry name" value="ZF_CCHC"/>
    <property type="match status" value="1"/>
</dbReference>
<evidence type="ECO:0000256" key="2">
    <source>
        <dbReference type="SAM" id="MobiDB-lite"/>
    </source>
</evidence>
<dbReference type="InterPro" id="IPR001878">
    <property type="entry name" value="Znf_CCHC"/>
</dbReference>
<dbReference type="Gene3D" id="4.10.60.10">
    <property type="entry name" value="Zinc finger, CCHC-type"/>
    <property type="match status" value="1"/>
</dbReference>
<organism evidence="4 5">
    <name type="scientific">Exocentrus adspersus</name>
    <dbReference type="NCBI Taxonomy" id="1586481"/>
    <lineage>
        <taxon>Eukaryota</taxon>
        <taxon>Metazoa</taxon>
        <taxon>Ecdysozoa</taxon>
        <taxon>Arthropoda</taxon>
        <taxon>Hexapoda</taxon>
        <taxon>Insecta</taxon>
        <taxon>Pterygota</taxon>
        <taxon>Neoptera</taxon>
        <taxon>Endopterygota</taxon>
        <taxon>Coleoptera</taxon>
        <taxon>Polyphaga</taxon>
        <taxon>Cucujiformia</taxon>
        <taxon>Chrysomeloidea</taxon>
        <taxon>Cerambycidae</taxon>
        <taxon>Lamiinae</taxon>
        <taxon>Acanthocinini</taxon>
        <taxon>Exocentrus</taxon>
    </lineage>
</organism>